<reference evidence="2" key="2">
    <citation type="submission" date="2020-11" db="EMBL/GenBank/DDBJ databases">
        <authorList>
            <consortium name="DOE Joint Genome Institute"/>
            <person name="Kuo A."/>
            <person name="Miyauchi S."/>
            <person name="Kiss E."/>
            <person name="Drula E."/>
            <person name="Kohler A."/>
            <person name="Sanchez-Garcia M."/>
            <person name="Andreopoulos B."/>
            <person name="Barry K.W."/>
            <person name="Bonito G."/>
            <person name="Buee M."/>
            <person name="Carver A."/>
            <person name="Chen C."/>
            <person name="Cichocki N."/>
            <person name="Clum A."/>
            <person name="Culley D."/>
            <person name="Crous P.W."/>
            <person name="Fauchery L."/>
            <person name="Girlanda M."/>
            <person name="Hayes R."/>
            <person name="Keri Z."/>
            <person name="Labutti K."/>
            <person name="Lipzen A."/>
            <person name="Lombard V."/>
            <person name="Magnuson J."/>
            <person name="Maillard F."/>
            <person name="Morin E."/>
            <person name="Murat C."/>
            <person name="Nolan M."/>
            <person name="Ohm R."/>
            <person name="Pangilinan J."/>
            <person name="Pereira M."/>
            <person name="Perotto S."/>
            <person name="Peter M."/>
            <person name="Riley R."/>
            <person name="Sitrit Y."/>
            <person name="Stielow B."/>
            <person name="Szollosi G."/>
            <person name="Zifcakova L."/>
            <person name="Stursova M."/>
            <person name="Spatafora J.W."/>
            <person name="Tedersoo L."/>
            <person name="Vaario L.-M."/>
            <person name="Yamada A."/>
            <person name="Yan M."/>
            <person name="Wang P."/>
            <person name="Xu J."/>
            <person name="Bruns T."/>
            <person name="Baldrian P."/>
            <person name="Vilgalys R."/>
            <person name="Henrissat B."/>
            <person name="Grigoriev I.V."/>
            <person name="Hibbett D."/>
            <person name="Nagy L.G."/>
            <person name="Martin F.M."/>
        </authorList>
    </citation>
    <scope>NUCLEOTIDE SEQUENCE</scope>
    <source>
        <strain evidence="2">UH-Tt-Lm1</strain>
    </source>
</reference>
<name>A0A9P6L2V9_9AGAM</name>
<protein>
    <recommendedName>
        <fullName evidence="4">Secreted protein</fullName>
    </recommendedName>
</protein>
<comment type="caution">
    <text evidence="2">The sequence shown here is derived from an EMBL/GenBank/DDBJ whole genome shotgun (WGS) entry which is preliminary data.</text>
</comment>
<proteinExistence type="predicted"/>
<sequence length="108" mass="12564">MFRRWNSSMRTLLVFPFLRQLLQHSPSIPCLTSKKTRIPKSCVPSLLTNNTGSTVPRLTTLNRLRQCLWFLNLGASTWPSFVKSGVHFICEGENLRTKRMETKRQRTL</sequence>
<dbReference type="AlphaFoldDB" id="A0A9P6L2V9"/>
<organism evidence="2 3">
    <name type="scientific">Thelephora terrestris</name>
    <dbReference type="NCBI Taxonomy" id="56493"/>
    <lineage>
        <taxon>Eukaryota</taxon>
        <taxon>Fungi</taxon>
        <taxon>Dikarya</taxon>
        <taxon>Basidiomycota</taxon>
        <taxon>Agaricomycotina</taxon>
        <taxon>Agaricomycetes</taxon>
        <taxon>Thelephorales</taxon>
        <taxon>Thelephoraceae</taxon>
        <taxon>Thelephora</taxon>
    </lineage>
</organism>
<evidence type="ECO:0000313" key="3">
    <source>
        <dbReference type="Proteomes" id="UP000736335"/>
    </source>
</evidence>
<feature type="signal peptide" evidence="1">
    <location>
        <begin position="1"/>
        <end position="24"/>
    </location>
</feature>
<feature type="chain" id="PRO_5040161983" description="Secreted protein" evidence="1">
    <location>
        <begin position="25"/>
        <end position="108"/>
    </location>
</feature>
<evidence type="ECO:0000313" key="2">
    <source>
        <dbReference type="EMBL" id="KAF9780326.1"/>
    </source>
</evidence>
<evidence type="ECO:0008006" key="4">
    <source>
        <dbReference type="Google" id="ProtNLM"/>
    </source>
</evidence>
<keyword evidence="1" id="KW-0732">Signal</keyword>
<dbReference type="Proteomes" id="UP000736335">
    <property type="component" value="Unassembled WGS sequence"/>
</dbReference>
<reference evidence="2" key="1">
    <citation type="journal article" date="2020" name="Nat. Commun.">
        <title>Large-scale genome sequencing of mycorrhizal fungi provides insights into the early evolution of symbiotic traits.</title>
        <authorList>
            <person name="Miyauchi S."/>
            <person name="Kiss E."/>
            <person name="Kuo A."/>
            <person name="Drula E."/>
            <person name="Kohler A."/>
            <person name="Sanchez-Garcia M."/>
            <person name="Morin E."/>
            <person name="Andreopoulos B."/>
            <person name="Barry K.W."/>
            <person name="Bonito G."/>
            <person name="Buee M."/>
            <person name="Carver A."/>
            <person name="Chen C."/>
            <person name="Cichocki N."/>
            <person name="Clum A."/>
            <person name="Culley D."/>
            <person name="Crous P.W."/>
            <person name="Fauchery L."/>
            <person name="Girlanda M."/>
            <person name="Hayes R.D."/>
            <person name="Keri Z."/>
            <person name="LaButti K."/>
            <person name="Lipzen A."/>
            <person name="Lombard V."/>
            <person name="Magnuson J."/>
            <person name="Maillard F."/>
            <person name="Murat C."/>
            <person name="Nolan M."/>
            <person name="Ohm R.A."/>
            <person name="Pangilinan J."/>
            <person name="Pereira M.F."/>
            <person name="Perotto S."/>
            <person name="Peter M."/>
            <person name="Pfister S."/>
            <person name="Riley R."/>
            <person name="Sitrit Y."/>
            <person name="Stielow J.B."/>
            <person name="Szollosi G."/>
            <person name="Zifcakova L."/>
            <person name="Stursova M."/>
            <person name="Spatafora J.W."/>
            <person name="Tedersoo L."/>
            <person name="Vaario L.M."/>
            <person name="Yamada A."/>
            <person name="Yan M."/>
            <person name="Wang P."/>
            <person name="Xu J."/>
            <person name="Bruns T."/>
            <person name="Baldrian P."/>
            <person name="Vilgalys R."/>
            <person name="Dunand C."/>
            <person name="Henrissat B."/>
            <person name="Grigoriev I.V."/>
            <person name="Hibbett D."/>
            <person name="Nagy L.G."/>
            <person name="Martin F.M."/>
        </authorList>
    </citation>
    <scope>NUCLEOTIDE SEQUENCE</scope>
    <source>
        <strain evidence="2">UH-Tt-Lm1</strain>
    </source>
</reference>
<keyword evidence="3" id="KW-1185">Reference proteome</keyword>
<dbReference type="EMBL" id="WIUZ02000017">
    <property type="protein sequence ID" value="KAF9780326.1"/>
    <property type="molecule type" value="Genomic_DNA"/>
</dbReference>
<gene>
    <name evidence="2" type="ORF">BJ322DRAFT_333778</name>
</gene>
<evidence type="ECO:0000256" key="1">
    <source>
        <dbReference type="SAM" id="SignalP"/>
    </source>
</evidence>
<accession>A0A9P6L2V9</accession>